<dbReference type="VEuPathDB" id="AmoebaDB:EIN_155300"/>
<dbReference type="InterPro" id="IPR005225">
    <property type="entry name" value="Small_GTP-bd"/>
</dbReference>
<keyword evidence="3" id="KW-0342">GTP-binding</keyword>
<keyword evidence="2" id="KW-0547">Nucleotide-binding</keyword>
<sequence>MVNVKITFFGSSTVGKTSLIRRYLKKSLEEEYFPTIQDIFITKIESEGFAVDANIVDTSGDSTLSKMRDEQIIDSDYIVFVYSINDKETFESAHKDIGLCLTEVSASYKKHLPSVIIVGNKCDLKKEREVSCIAGEELAVKIRRVCPCAFLETSAKENTQVDVLFTTLATGIPEIELTPLSKSYSRPYLSPRSKFSRTKKILHIEKVKEEEKEHEVQSLTSSPTTSSITTLRLTVSVKEEHKHNTQKLDGRKKFLAEFIGFLTPRKTL</sequence>
<dbReference type="PANTHER" id="PTHR24070">
    <property type="entry name" value="RAS, DI-RAS, AND RHEB FAMILY MEMBERS OF SMALL GTPASE SUPERFAMILY"/>
    <property type="match status" value="1"/>
</dbReference>
<dbReference type="GeneID" id="14890240"/>
<gene>
    <name evidence="4" type="ORF">EIN_155300</name>
</gene>
<dbReference type="SMART" id="SM00175">
    <property type="entry name" value="RAB"/>
    <property type="match status" value="1"/>
</dbReference>
<dbReference type="PROSITE" id="PS51421">
    <property type="entry name" value="RAS"/>
    <property type="match status" value="1"/>
</dbReference>
<dbReference type="InterPro" id="IPR020849">
    <property type="entry name" value="Small_GTPase_Ras-type"/>
</dbReference>
<proteinExistence type="inferred from homology"/>
<dbReference type="Proteomes" id="UP000014680">
    <property type="component" value="Unassembled WGS sequence"/>
</dbReference>
<dbReference type="EMBL" id="KB206474">
    <property type="protein sequence ID" value="ELP91423.1"/>
    <property type="molecule type" value="Genomic_DNA"/>
</dbReference>
<evidence type="ECO:0000313" key="4">
    <source>
        <dbReference type="EMBL" id="ELP91423.1"/>
    </source>
</evidence>
<evidence type="ECO:0000313" key="5">
    <source>
        <dbReference type="Proteomes" id="UP000014680"/>
    </source>
</evidence>
<evidence type="ECO:0000256" key="3">
    <source>
        <dbReference type="ARBA" id="ARBA00023134"/>
    </source>
</evidence>
<dbReference type="SMART" id="SM00174">
    <property type="entry name" value="RHO"/>
    <property type="match status" value="1"/>
</dbReference>
<dbReference type="Pfam" id="PF00071">
    <property type="entry name" value="Ras"/>
    <property type="match status" value="1"/>
</dbReference>
<dbReference type="KEGG" id="eiv:EIN_155300"/>
<dbReference type="OrthoDB" id="265044at2759"/>
<keyword evidence="5" id="KW-1185">Reference proteome</keyword>
<dbReference type="PROSITE" id="PS51419">
    <property type="entry name" value="RAB"/>
    <property type="match status" value="1"/>
</dbReference>
<name>A0A0A1UCN8_ENTIV</name>
<evidence type="ECO:0000256" key="2">
    <source>
        <dbReference type="ARBA" id="ARBA00022741"/>
    </source>
</evidence>
<accession>A0A0A1UCN8</accession>
<dbReference type="NCBIfam" id="TIGR00231">
    <property type="entry name" value="small_GTP"/>
    <property type="match status" value="1"/>
</dbReference>
<dbReference type="AlphaFoldDB" id="A0A0A1UCN8"/>
<dbReference type="SUPFAM" id="SSF52540">
    <property type="entry name" value="P-loop containing nucleoside triphosphate hydrolases"/>
    <property type="match status" value="1"/>
</dbReference>
<organism evidence="4 5">
    <name type="scientific">Entamoeba invadens IP1</name>
    <dbReference type="NCBI Taxonomy" id="370355"/>
    <lineage>
        <taxon>Eukaryota</taxon>
        <taxon>Amoebozoa</taxon>
        <taxon>Evosea</taxon>
        <taxon>Archamoebae</taxon>
        <taxon>Mastigamoebida</taxon>
        <taxon>Entamoebidae</taxon>
        <taxon>Entamoeba</taxon>
    </lineage>
</organism>
<dbReference type="RefSeq" id="XP_004258194.1">
    <property type="nucleotide sequence ID" value="XM_004258146.1"/>
</dbReference>
<dbReference type="PRINTS" id="PR00449">
    <property type="entry name" value="RASTRNSFRMNG"/>
</dbReference>
<dbReference type="OMA" id="SICPCAF"/>
<dbReference type="Gene3D" id="3.40.50.300">
    <property type="entry name" value="P-loop containing nucleotide triphosphate hydrolases"/>
    <property type="match status" value="1"/>
</dbReference>
<evidence type="ECO:0008006" key="6">
    <source>
        <dbReference type="Google" id="ProtNLM"/>
    </source>
</evidence>
<dbReference type="InterPro" id="IPR001806">
    <property type="entry name" value="Small_GTPase"/>
</dbReference>
<comment type="similarity">
    <text evidence="1">Belongs to the small GTPase superfamily. Rho family.</text>
</comment>
<protein>
    <recommendedName>
        <fullName evidence="6">GTP-binding protein Rhes</fullName>
    </recommendedName>
</protein>
<dbReference type="GO" id="GO:0007165">
    <property type="term" value="P:signal transduction"/>
    <property type="evidence" value="ECO:0007669"/>
    <property type="project" value="InterPro"/>
</dbReference>
<reference evidence="4 5" key="1">
    <citation type="submission" date="2012-10" db="EMBL/GenBank/DDBJ databases">
        <authorList>
            <person name="Zafar N."/>
            <person name="Inman J."/>
            <person name="Hall N."/>
            <person name="Lorenzi H."/>
            <person name="Caler E."/>
        </authorList>
    </citation>
    <scope>NUCLEOTIDE SEQUENCE [LARGE SCALE GENOMIC DNA]</scope>
    <source>
        <strain evidence="4 5">IP1</strain>
    </source>
</reference>
<dbReference type="GO" id="GO:0016020">
    <property type="term" value="C:membrane"/>
    <property type="evidence" value="ECO:0007669"/>
    <property type="project" value="InterPro"/>
</dbReference>
<dbReference type="InterPro" id="IPR027417">
    <property type="entry name" value="P-loop_NTPase"/>
</dbReference>
<dbReference type="GO" id="GO:0005525">
    <property type="term" value="F:GTP binding"/>
    <property type="evidence" value="ECO:0007669"/>
    <property type="project" value="UniProtKB-KW"/>
</dbReference>
<evidence type="ECO:0000256" key="1">
    <source>
        <dbReference type="ARBA" id="ARBA00010142"/>
    </source>
</evidence>
<dbReference type="GO" id="GO:0003924">
    <property type="term" value="F:GTPase activity"/>
    <property type="evidence" value="ECO:0007669"/>
    <property type="project" value="InterPro"/>
</dbReference>
<dbReference type="SMART" id="SM00173">
    <property type="entry name" value="RAS"/>
    <property type="match status" value="1"/>
</dbReference>